<dbReference type="GO" id="GO:0009252">
    <property type="term" value="P:peptidoglycan biosynthetic process"/>
    <property type="evidence" value="ECO:0007669"/>
    <property type="project" value="UniProtKB-UniRule"/>
</dbReference>
<dbReference type="GO" id="GO:0008932">
    <property type="term" value="F:lytic endotransglycosylase activity"/>
    <property type="evidence" value="ECO:0007669"/>
    <property type="project" value="UniProtKB-UniRule"/>
</dbReference>
<evidence type="ECO:0000256" key="4">
    <source>
        <dbReference type="ARBA" id="ARBA00023136"/>
    </source>
</evidence>
<dbReference type="NCBIfam" id="TIGR00247">
    <property type="entry name" value="endolytic transglycosylase MltG"/>
    <property type="match status" value="1"/>
</dbReference>
<evidence type="ECO:0000313" key="8">
    <source>
        <dbReference type="EMBL" id="TCN24615.1"/>
    </source>
</evidence>
<dbReference type="PANTHER" id="PTHR30518">
    <property type="entry name" value="ENDOLYTIC MUREIN TRANSGLYCOSYLASE"/>
    <property type="match status" value="1"/>
</dbReference>
<proteinExistence type="inferred from homology"/>
<comment type="subcellular location">
    <subcellularLocation>
        <location evidence="7">Cell membrane</location>
        <topology evidence="7">Single-pass membrane protein</topology>
    </subcellularLocation>
</comment>
<sequence>MSQKKETKGKNLEKAEKKQFIYEKLKEQQSEAKVIRRVVFMAAVVFILLAAAVAGGGYYYINQALKPVDENSKKQIVVKIPIGSSVSGIGQILEENGVIRDSRVFKYYVKFKNESGFMAGDYKMNPSMTLPEVITSLKTGKVMQEVAVRITIPEGKQLTQIAAIIAEKTNQETGEVFEKLNDKNFLKSLMAKYPDLLTEDILNKQIKYPLEGYLFPATYPFYTEDPTVEEIVAAMLDQTRKVVGQYKGQSESKDMSIHKLLTMASLIEEEATEKVDRDKIASVFYNRMDIGMPLQTDPTVLYALGEHKDRVYYKDLEVDSPYNTYKNTGLPPGPIANAGKMSIEAALAPANTESLYFLATPDGDVLFSKTLEEHNRLKEEHITSNN</sequence>
<evidence type="ECO:0000256" key="2">
    <source>
        <dbReference type="ARBA" id="ARBA00022692"/>
    </source>
</evidence>
<evidence type="ECO:0000256" key="1">
    <source>
        <dbReference type="ARBA" id="ARBA00022475"/>
    </source>
</evidence>
<dbReference type="HAMAP" id="MF_02065">
    <property type="entry name" value="MltG"/>
    <property type="match status" value="1"/>
</dbReference>
<dbReference type="EC" id="4.2.2.29" evidence="7"/>
<dbReference type="CDD" id="cd08010">
    <property type="entry name" value="MltG_like"/>
    <property type="match status" value="1"/>
</dbReference>
<keyword evidence="1 7" id="KW-1003">Cell membrane</keyword>
<comment type="catalytic activity">
    <reaction evidence="7">
        <text>a peptidoglycan chain = a peptidoglycan chain with N-acetyl-1,6-anhydromuramyl-[peptide] at the reducing end + a peptidoglycan chain with N-acetylglucosamine at the non-reducing end.</text>
        <dbReference type="EC" id="4.2.2.29"/>
    </reaction>
</comment>
<dbReference type="Gene3D" id="3.30.1490.480">
    <property type="entry name" value="Endolytic murein transglycosylase"/>
    <property type="match status" value="1"/>
</dbReference>
<dbReference type="GO" id="GO:0005886">
    <property type="term" value="C:plasma membrane"/>
    <property type="evidence" value="ECO:0007669"/>
    <property type="project" value="UniProtKB-SubCell"/>
</dbReference>
<dbReference type="InterPro" id="IPR003770">
    <property type="entry name" value="MLTG-like"/>
</dbReference>
<keyword evidence="9" id="KW-1185">Reference proteome</keyword>
<evidence type="ECO:0000256" key="7">
    <source>
        <dbReference type="HAMAP-Rule" id="MF_02065"/>
    </source>
</evidence>
<protein>
    <recommendedName>
        <fullName evidence="7">Endolytic murein transglycosylase</fullName>
        <ecNumber evidence="7">4.2.2.29</ecNumber>
    </recommendedName>
    <alternativeName>
        <fullName evidence="7">Peptidoglycan lytic transglycosylase</fullName>
    </alternativeName>
    <alternativeName>
        <fullName evidence="7">Peptidoglycan polymerization terminase</fullName>
    </alternativeName>
</protein>
<dbReference type="AlphaFoldDB" id="A0A4R2BDZ9"/>
<dbReference type="Pfam" id="PF02618">
    <property type="entry name" value="YceG"/>
    <property type="match status" value="1"/>
</dbReference>
<evidence type="ECO:0000256" key="5">
    <source>
        <dbReference type="ARBA" id="ARBA00023239"/>
    </source>
</evidence>
<dbReference type="Proteomes" id="UP000295689">
    <property type="component" value="Unassembled WGS sequence"/>
</dbReference>
<comment type="similarity">
    <text evidence="7">Belongs to the transglycosylase MltG family.</text>
</comment>
<dbReference type="Gene3D" id="3.30.160.60">
    <property type="entry name" value="Classic Zinc Finger"/>
    <property type="match status" value="1"/>
</dbReference>
<keyword evidence="4 7" id="KW-0472">Membrane</keyword>
<comment type="caution">
    <text evidence="8">The sequence shown here is derived from an EMBL/GenBank/DDBJ whole genome shotgun (WGS) entry which is preliminary data.</text>
</comment>
<keyword evidence="2 7" id="KW-0812">Transmembrane</keyword>
<dbReference type="GO" id="GO:0071555">
    <property type="term" value="P:cell wall organization"/>
    <property type="evidence" value="ECO:0007669"/>
    <property type="project" value="UniProtKB-KW"/>
</dbReference>
<feature type="transmembrane region" description="Helical" evidence="7">
    <location>
        <begin position="38"/>
        <end position="61"/>
    </location>
</feature>
<dbReference type="EMBL" id="SLVV01000007">
    <property type="protein sequence ID" value="TCN24615.1"/>
    <property type="molecule type" value="Genomic_DNA"/>
</dbReference>
<gene>
    <name evidence="7" type="primary">mltG</name>
    <name evidence="8" type="ORF">EV146_107323</name>
</gene>
<dbReference type="RefSeq" id="WP_132007531.1">
    <property type="nucleotide sequence ID" value="NZ_JABUHM010000005.1"/>
</dbReference>
<feature type="site" description="Important for catalytic activity" evidence="7">
    <location>
        <position position="270"/>
    </location>
</feature>
<keyword evidence="5 7" id="KW-0456">Lyase</keyword>
<comment type="function">
    <text evidence="7">Functions as a peptidoglycan terminase that cleaves nascent peptidoglycan strands endolytically to terminate their elongation.</text>
</comment>
<dbReference type="PANTHER" id="PTHR30518:SF2">
    <property type="entry name" value="ENDOLYTIC MUREIN TRANSGLYCOSYLASE"/>
    <property type="match status" value="1"/>
</dbReference>
<keyword evidence="6 7" id="KW-0961">Cell wall biogenesis/degradation</keyword>
<reference evidence="8 9" key="1">
    <citation type="journal article" date="2015" name="Stand. Genomic Sci.">
        <title>Genomic Encyclopedia of Bacterial and Archaeal Type Strains, Phase III: the genomes of soil and plant-associated and newly described type strains.</title>
        <authorList>
            <person name="Whitman W.B."/>
            <person name="Woyke T."/>
            <person name="Klenk H.P."/>
            <person name="Zhou Y."/>
            <person name="Lilburn T.G."/>
            <person name="Beck B.J."/>
            <person name="De Vos P."/>
            <person name="Vandamme P."/>
            <person name="Eisen J.A."/>
            <person name="Garrity G."/>
            <person name="Hugenholtz P."/>
            <person name="Kyrpides N.C."/>
        </authorList>
    </citation>
    <scope>NUCLEOTIDE SEQUENCE [LARGE SCALE GENOMIC DNA]</scope>
    <source>
        <strain evidence="8 9">CV53</strain>
    </source>
</reference>
<keyword evidence="3 7" id="KW-1133">Transmembrane helix</keyword>
<organism evidence="8 9">
    <name type="scientific">Mesobacillus foraminis</name>
    <dbReference type="NCBI Taxonomy" id="279826"/>
    <lineage>
        <taxon>Bacteria</taxon>
        <taxon>Bacillati</taxon>
        <taxon>Bacillota</taxon>
        <taxon>Bacilli</taxon>
        <taxon>Bacillales</taxon>
        <taxon>Bacillaceae</taxon>
        <taxon>Mesobacillus</taxon>
    </lineage>
</organism>
<name>A0A4R2BDZ9_9BACI</name>
<evidence type="ECO:0000313" key="9">
    <source>
        <dbReference type="Proteomes" id="UP000295689"/>
    </source>
</evidence>
<evidence type="ECO:0000256" key="6">
    <source>
        <dbReference type="ARBA" id="ARBA00023316"/>
    </source>
</evidence>
<accession>A0A4R2BDZ9</accession>
<evidence type="ECO:0000256" key="3">
    <source>
        <dbReference type="ARBA" id="ARBA00022989"/>
    </source>
</evidence>